<accession>H5SID8</accession>
<reference evidence="1" key="1">
    <citation type="journal article" date="2005" name="Environ. Microbiol.">
        <title>Genetic and functional properties of uncultivated thermophilic crenarchaeotes from a subsurface gold mine as revealed by analysis of genome fragments.</title>
        <authorList>
            <person name="Nunoura T."/>
            <person name="Hirayama H."/>
            <person name="Takami H."/>
            <person name="Oida H."/>
            <person name="Nishi S."/>
            <person name="Shimamura S."/>
            <person name="Suzuki Y."/>
            <person name="Inagaki F."/>
            <person name="Takai K."/>
            <person name="Nealson K.H."/>
            <person name="Horikoshi K."/>
        </authorList>
    </citation>
    <scope>NUCLEOTIDE SEQUENCE</scope>
</reference>
<protein>
    <submittedName>
        <fullName evidence="1">Transposase</fullName>
    </submittedName>
</protein>
<sequence length="121" mass="13779">MESLPQNGQNFIQGTQKALKDFLQPLTRIFPDQRLRRNGEALIQGLIVSQSPHLTKAMWSGGEPNASAWAQAKRGYRLVRNSRVSVWQWTKSLYHLAQRTVHEEGAEELVVAIDPVQFEKP</sequence>
<dbReference type="EMBL" id="AP011732">
    <property type="protein sequence ID" value="BAL55924.1"/>
    <property type="molecule type" value="Genomic_DNA"/>
</dbReference>
<reference evidence="1" key="2">
    <citation type="journal article" date="2012" name="PLoS ONE">
        <title>A Deeply Branching Thermophilic Bacterium with an Ancient Acetyl-CoA Pathway Dominates a Subsurface Ecosystem.</title>
        <authorList>
            <person name="Takami H."/>
            <person name="Noguchi H."/>
            <person name="Takaki Y."/>
            <person name="Uchiyama I."/>
            <person name="Toyoda A."/>
            <person name="Nishi S."/>
            <person name="Chee G.-J."/>
            <person name="Arai W."/>
            <person name="Nunoura T."/>
            <person name="Itoh T."/>
            <person name="Hattori M."/>
            <person name="Takai K."/>
        </authorList>
    </citation>
    <scope>NUCLEOTIDE SEQUENCE</scope>
</reference>
<gene>
    <name evidence="1" type="ORF">HGMM_F32G01C34</name>
</gene>
<dbReference type="AlphaFoldDB" id="H5SID8"/>
<evidence type="ECO:0000313" key="1">
    <source>
        <dbReference type="EMBL" id="BAL55924.1"/>
    </source>
</evidence>
<name>H5SID8_9CHLR</name>
<organism evidence="1">
    <name type="scientific">uncultured Chloroflexota bacterium</name>
    <dbReference type="NCBI Taxonomy" id="166587"/>
    <lineage>
        <taxon>Bacteria</taxon>
        <taxon>Bacillati</taxon>
        <taxon>Chloroflexota</taxon>
        <taxon>environmental samples</taxon>
    </lineage>
</organism>
<proteinExistence type="predicted"/>